<dbReference type="InterPro" id="IPR002372">
    <property type="entry name" value="PQQ_rpt_dom"/>
</dbReference>
<dbReference type="InParanoid" id="A0A2U3MUJ9"/>
<feature type="transmembrane region" description="Helical" evidence="5">
    <location>
        <begin position="125"/>
        <end position="144"/>
    </location>
</feature>
<evidence type="ECO:0000313" key="8">
    <source>
        <dbReference type="Proteomes" id="UP000245974"/>
    </source>
</evidence>
<dbReference type="AlphaFoldDB" id="A0A2U3MUJ9"/>
<dbReference type="GO" id="GO:0016020">
    <property type="term" value="C:membrane"/>
    <property type="evidence" value="ECO:0007669"/>
    <property type="project" value="InterPro"/>
</dbReference>
<dbReference type="InterPro" id="IPR018391">
    <property type="entry name" value="PQQ_b-propeller_rpt"/>
</dbReference>
<organism evidence="7 8">
    <name type="scientific">Acinetobacter stercoris</name>
    <dbReference type="NCBI Taxonomy" id="2126983"/>
    <lineage>
        <taxon>Bacteria</taxon>
        <taxon>Pseudomonadati</taxon>
        <taxon>Pseudomonadota</taxon>
        <taxon>Gammaproteobacteria</taxon>
        <taxon>Moraxellales</taxon>
        <taxon>Moraxellaceae</taxon>
        <taxon>Acinetobacter</taxon>
    </lineage>
</organism>
<dbReference type="SMART" id="SM00564">
    <property type="entry name" value="PQQ"/>
    <property type="match status" value="6"/>
</dbReference>
<dbReference type="InterPro" id="IPR017511">
    <property type="entry name" value="PQQ_mDH"/>
</dbReference>
<accession>A0A2U3MUJ9</accession>
<evidence type="ECO:0000256" key="5">
    <source>
        <dbReference type="SAM" id="Phobius"/>
    </source>
</evidence>
<dbReference type="PANTHER" id="PTHR32303:SF4">
    <property type="entry name" value="QUINOPROTEIN GLUCOSE DEHYDROGENASE"/>
    <property type="match status" value="1"/>
</dbReference>
<sequence>MTSDSDMTERKIQHSVLVKILAVVFILFGLPLLFGGGYLITLGGSWYYLIAGLALIVSGILLFKNKMSGAWLFGAFFILTLIWTIWESGSRFWGWVPRVAVFAVFAFFLTLLLPKIERGASRKVSLGLTGVIVVCFVIAGILAFTPKFTYDSGLPFPDKPLVSESKDQDQADSDWKYYGRDANATRYSPLKQINADNVGKLERAWVYRTGDLPPKGKINKWAAEHTPIKVGNGLYVCSATNNISRVDPATGKEIWKFKSGVAYKSVPYTAACRGLTYYESKVIPAGQACHTRIIVGTLDMRLLAVDTETGKACAGFGENGQTNLLTGMGKTVPSFLAITAPVSIVKDTIVTSQEVKDNQRRWAPSGVVRGYDAETGKFKWAWDVNRPGQKGEPGPGEEYSRGTPNSWTASVGDEKLGLVYIPMGNSAADHYGAMRTPEENKVSSAVVALDAQTGDVRWVYQTVHKDVWDMDLGSQPTLIDYPDATGKAVPAMLIPTKLGQTFLINRVNGQPLSTVEERPVPKGELKEDPLSPTQPFSVDIPRLGFPALTEKQMWGISPIDQMMCRIKFKKANYQGMFTAPSLSKPWIMYPGNNGGSDWGSYAYDANHGVIIANWNNTPMYAQLLQRKDVVKDGVYSLDNPKFDPNLVSPKRPMDETPYGVTIGPFFSPTQMLCSEPPYGMISAIDLNTKKILWQHPLGSAERNGPFGLPTHMPINIGTPNNGGPIITAGGVAFVAATTDDKIRAIDVRTGKELWSDTLPAGGQATPMTYSQNGEQYLVIMAGGHHFMKTPVGDYLVAYKLPKS</sequence>
<evidence type="ECO:0000256" key="3">
    <source>
        <dbReference type="ARBA" id="ARBA00023002"/>
    </source>
</evidence>
<comment type="similarity">
    <text evidence="2">Belongs to the bacterial PQQ dehydrogenase family.</text>
</comment>
<dbReference type="PANTHER" id="PTHR32303">
    <property type="entry name" value="QUINOPROTEIN ALCOHOL DEHYDROGENASE (CYTOCHROME C)"/>
    <property type="match status" value="1"/>
</dbReference>
<keyword evidence="5" id="KW-0812">Transmembrane</keyword>
<feature type="domain" description="Pyrrolo-quinoline quinone repeat" evidence="6">
    <location>
        <begin position="175"/>
        <end position="776"/>
    </location>
</feature>
<dbReference type="EMBL" id="OOGT01000007">
    <property type="protein sequence ID" value="SPL69074.1"/>
    <property type="molecule type" value="Genomic_DNA"/>
</dbReference>
<dbReference type="OrthoDB" id="9794322at2"/>
<feature type="transmembrane region" description="Helical" evidence="5">
    <location>
        <begin position="70"/>
        <end position="86"/>
    </location>
</feature>
<gene>
    <name evidence="7" type="primary">sldA</name>
    <name evidence="7" type="ORF">KPC_0252</name>
</gene>
<feature type="region of interest" description="Disordered" evidence="4">
    <location>
        <begin position="514"/>
        <end position="533"/>
    </location>
</feature>
<dbReference type="SUPFAM" id="SSF50998">
    <property type="entry name" value="Quinoprotein alcohol dehydrogenase-like"/>
    <property type="match status" value="1"/>
</dbReference>
<evidence type="ECO:0000259" key="6">
    <source>
        <dbReference type="Pfam" id="PF01011"/>
    </source>
</evidence>
<dbReference type="GO" id="GO:0047955">
    <property type="term" value="F:glycerol dehydrogenase (acceptor) activity"/>
    <property type="evidence" value="ECO:0007669"/>
    <property type="project" value="UniProtKB-EC"/>
</dbReference>
<feature type="transmembrane region" description="Helical" evidence="5">
    <location>
        <begin position="46"/>
        <end position="63"/>
    </location>
</feature>
<dbReference type="InterPro" id="IPR011047">
    <property type="entry name" value="Quinoprotein_ADH-like_sf"/>
</dbReference>
<evidence type="ECO:0000256" key="2">
    <source>
        <dbReference type="ARBA" id="ARBA00008156"/>
    </source>
</evidence>
<reference evidence="8" key="1">
    <citation type="submission" date="2018-03" db="EMBL/GenBank/DDBJ databases">
        <authorList>
            <person name="Blom J."/>
        </authorList>
    </citation>
    <scope>NUCLEOTIDE SEQUENCE [LARGE SCALE GENOMIC DNA]</scope>
    <source>
        <strain evidence="8">KPC-SM-21</strain>
    </source>
</reference>
<proteinExistence type="inferred from homology"/>
<dbReference type="GO" id="GO:0008876">
    <property type="term" value="F:quinoprotein glucose dehydrogenase activity"/>
    <property type="evidence" value="ECO:0007669"/>
    <property type="project" value="TreeGrafter"/>
</dbReference>
<dbReference type="Proteomes" id="UP000245974">
    <property type="component" value="Unassembled WGS sequence"/>
</dbReference>
<keyword evidence="8" id="KW-1185">Reference proteome</keyword>
<feature type="compositionally biased region" description="Basic and acidic residues" evidence="4">
    <location>
        <begin position="515"/>
        <end position="529"/>
    </location>
</feature>
<name>A0A2U3MUJ9_9GAMM</name>
<evidence type="ECO:0000313" key="7">
    <source>
        <dbReference type="EMBL" id="SPL69074.1"/>
    </source>
</evidence>
<protein>
    <submittedName>
        <fullName evidence="7">Glycerol dehydrogenase large subunit</fullName>
        <ecNumber evidence="7">1.1.99.22</ecNumber>
    </submittedName>
</protein>
<dbReference type="Gene3D" id="2.140.10.10">
    <property type="entry name" value="Quinoprotein alcohol dehydrogenase-like superfamily"/>
    <property type="match status" value="2"/>
</dbReference>
<evidence type="ECO:0000256" key="4">
    <source>
        <dbReference type="SAM" id="MobiDB-lite"/>
    </source>
</evidence>
<keyword evidence="5" id="KW-1133">Transmembrane helix</keyword>
<keyword evidence="3 7" id="KW-0560">Oxidoreductase</keyword>
<evidence type="ECO:0000256" key="1">
    <source>
        <dbReference type="ARBA" id="ARBA00001931"/>
    </source>
</evidence>
<feature type="transmembrane region" description="Helical" evidence="5">
    <location>
        <begin position="92"/>
        <end position="113"/>
    </location>
</feature>
<keyword evidence="5" id="KW-0472">Membrane</keyword>
<dbReference type="Pfam" id="PF01011">
    <property type="entry name" value="PQQ"/>
    <property type="match status" value="1"/>
</dbReference>
<feature type="transmembrane region" description="Helical" evidence="5">
    <location>
        <begin position="20"/>
        <end position="40"/>
    </location>
</feature>
<dbReference type="GO" id="GO:0048038">
    <property type="term" value="F:quinone binding"/>
    <property type="evidence" value="ECO:0007669"/>
    <property type="project" value="InterPro"/>
</dbReference>
<comment type="cofactor">
    <cofactor evidence="1">
        <name>pyrroloquinoline quinone</name>
        <dbReference type="ChEBI" id="CHEBI:58442"/>
    </cofactor>
</comment>
<dbReference type="NCBIfam" id="TIGR03074">
    <property type="entry name" value="PQQ_membr_DH"/>
    <property type="match status" value="1"/>
</dbReference>
<dbReference type="RefSeq" id="WP_121972640.1">
    <property type="nucleotide sequence ID" value="NZ_OOGT01000007.1"/>
</dbReference>
<feature type="region of interest" description="Disordered" evidence="4">
    <location>
        <begin position="384"/>
        <end position="406"/>
    </location>
</feature>
<dbReference type="CDD" id="cd10280">
    <property type="entry name" value="PQQ_mGDH"/>
    <property type="match status" value="1"/>
</dbReference>
<dbReference type="EC" id="1.1.99.22" evidence="7"/>